<dbReference type="SMART" id="SM00062">
    <property type="entry name" value="PBPb"/>
    <property type="match status" value="1"/>
</dbReference>
<reference evidence="6" key="1">
    <citation type="submission" date="2020-09" db="EMBL/GenBank/DDBJ databases">
        <title>Streptomyces canutascabiei sp. nov., which causes potato common scab and is distributed across the world.</title>
        <authorList>
            <person name="Nguyen H.P."/>
            <person name="Weisberg A.J."/>
            <person name="Chang J.H."/>
            <person name="Clarke C.R."/>
        </authorList>
    </citation>
    <scope>NUCLEOTIDE SEQUENCE</scope>
    <source>
        <strain evidence="6">ID-01-6.2a</strain>
    </source>
</reference>
<dbReference type="Proteomes" id="UP000661025">
    <property type="component" value="Unassembled WGS sequence"/>
</dbReference>
<feature type="chain" id="PRO_5038722874" evidence="4">
    <location>
        <begin position="25"/>
        <end position="294"/>
    </location>
</feature>
<keyword evidence="3 4" id="KW-0732">Signal</keyword>
<evidence type="ECO:0000313" key="7">
    <source>
        <dbReference type="Proteomes" id="UP000661025"/>
    </source>
</evidence>
<dbReference type="EMBL" id="JACYXT010000037">
    <property type="protein sequence ID" value="MBD9730093.1"/>
    <property type="molecule type" value="Genomic_DNA"/>
</dbReference>
<name>A0A927QK01_9ACTN</name>
<gene>
    <name evidence="6" type="ORF">IHE70_44410</name>
</gene>
<dbReference type="InterPro" id="IPR001638">
    <property type="entry name" value="Solute-binding_3/MltF_N"/>
</dbReference>
<dbReference type="PANTHER" id="PTHR30085">
    <property type="entry name" value="AMINO ACID ABC TRANSPORTER PERMEASE"/>
    <property type="match status" value="1"/>
</dbReference>
<accession>A0A927QK01</accession>
<dbReference type="Gene3D" id="3.40.190.10">
    <property type="entry name" value="Periplasmic binding protein-like II"/>
    <property type="match status" value="2"/>
</dbReference>
<dbReference type="GO" id="GO:0005576">
    <property type="term" value="C:extracellular region"/>
    <property type="evidence" value="ECO:0007669"/>
    <property type="project" value="TreeGrafter"/>
</dbReference>
<dbReference type="PANTHER" id="PTHR30085:SF6">
    <property type="entry name" value="ABC TRANSPORTER GLUTAMINE-BINDING PROTEIN GLNH"/>
    <property type="match status" value="1"/>
</dbReference>
<dbReference type="Pfam" id="PF00497">
    <property type="entry name" value="SBP_bac_3"/>
    <property type="match status" value="1"/>
</dbReference>
<dbReference type="GeneID" id="79930554"/>
<dbReference type="RefSeq" id="WP_192333008.1">
    <property type="nucleotide sequence ID" value="NZ_CP119182.1"/>
</dbReference>
<dbReference type="GO" id="GO:0030288">
    <property type="term" value="C:outer membrane-bounded periplasmic space"/>
    <property type="evidence" value="ECO:0007669"/>
    <property type="project" value="TreeGrafter"/>
</dbReference>
<evidence type="ECO:0000256" key="1">
    <source>
        <dbReference type="ARBA" id="ARBA00010333"/>
    </source>
</evidence>
<proteinExistence type="inferred from homology"/>
<organism evidence="6 7">
    <name type="scientific">Streptomyces caniscabiei</name>
    <dbReference type="NCBI Taxonomy" id="2746961"/>
    <lineage>
        <taxon>Bacteria</taxon>
        <taxon>Bacillati</taxon>
        <taxon>Actinomycetota</taxon>
        <taxon>Actinomycetes</taxon>
        <taxon>Kitasatosporales</taxon>
        <taxon>Streptomycetaceae</taxon>
        <taxon>Streptomyces</taxon>
    </lineage>
</organism>
<evidence type="ECO:0000259" key="5">
    <source>
        <dbReference type="SMART" id="SM00062"/>
    </source>
</evidence>
<evidence type="ECO:0000256" key="2">
    <source>
        <dbReference type="ARBA" id="ARBA00022448"/>
    </source>
</evidence>
<comment type="caution">
    <text evidence="6">The sequence shown here is derived from an EMBL/GenBank/DDBJ whole genome shotgun (WGS) entry which is preliminary data.</text>
</comment>
<feature type="domain" description="Solute-binding protein family 3/N-terminal" evidence="5">
    <location>
        <begin position="41"/>
        <end position="267"/>
    </location>
</feature>
<comment type="similarity">
    <text evidence="1">Belongs to the bacterial solute-binding protein 3 family.</text>
</comment>
<evidence type="ECO:0000256" key="3">
    <source>
        <dbReference type="ARBA" id="ARBA00022729"/>
    </source>
</evidence>
<evidence type="ECO:0000256" key="4">
    <source>
        <dbReference type="SAM" id="SignalP"/>
    </source>
</evidence>
<feature type="signal peptide" evidence="4">
    <location>
        <begin position="1"/>
        <end position="24"/>
    </location>
</feature>
<protein>
    <submittedName>
        <fullName evidence="6">Transporter substrate-binding domain-containing protein</fullName>
    </submittedName>
</protein>
<dbReference type="SUPFAM" id="SSF53850">
    <property type="entry name" value="Periplasmic binding protein-like II"/>
    <property type="match status" value="1"/>
</dbReference>
<keyword evidence="2" id="KW-0813">Transport</keyword>
<dbReference type="AlphaFoldDB" id="A0A927QK01"/>
<sequence length="294" mass="32473">MNWNTRWIFAASLVLFVCSATGLAVGGIPDEQAPTFLGSEQLRVGMHNDLPNISYEENYKRHGFDPEVFRAAMKGLDIEEDEVTLTNVSSEARVSKLREGHLDMVVASFSITPERMKVIDFAGPYATTYQGFLVGPDGDGIEELTDLGGKIVCSWDGSTSAEVLRRFKLADIEEKILLDASDCVEQLREGKVDAVFSDQMILQGFAERHGDDGLRVVSGLTMGGPQHWGIGLPKGHRPDCLRLREIVKDYVASSQWKSDFEAWLPGIADQDAGWIDDYRPSADAIDARSCRDSP</sequence>
<evidence type="ECO:0000313" key="6">
    <source>
        <dbReference type="EMBL" id="MBD9730093.1"/>
    </source>
</evidence>
<dbReference type="GO" id="GO:0006865">
    <property type="term" value="P:amino acid transport"/>
    <property type="evidence" value="ECO:0007669"/>
    <property type="project" value="TreeGrafter"/>
</dbReference>
<dbReference type="InterPro" id="IPR051455">
    <property type="entry name" value="Bact_solute-bind_prot3"/>
</dbReference>